<dbReference type="EMBL" id="QZKU01000026">
    <property type="protein sequence ID" value="RJP25100.1"/>
    <property type="molecule type" value="Genomic_DNA"/>
</dbReference>
<dbReference type="GO" id="GO:0045936">
    <property type="term" value="P:negative regulation of phosphate metabolic process"/>
    <property type="evidence" value="ECO:0007669"/>
    <property type="project" value="InterPro"/>
</dbReference>
<evidence type="ECO:0000259" key="2">
    <source>
        <dbReference type="Pfam" id="PF01895"/>
    </source>
</evidence>
<protein>
    <submittedName>
        <fullName evidence="3">PhoU family transcriptional regulator</fullName>
    </submittedName>
</protein>
<sequence length="220" mass="25069">MLKELLDMLRAKSPLNDMLNEFTQMIEKTEWMFDTAVQVLMAKKGSAEVAKDLYAKDKEVNEHQRSIRRKIISHLTLHPHADVPACLVLMSVVKDAERVGDYCKNIYELSTMFDVAFDKGRYKTPLKELAEQLENLFGKTRKAFMWSDEEAAHAIIAKGDMITAQCDMLIKQLIVDNLPTNKAVAYTLLARYFKRVSSHLVNIATSVVTSVDNLDHFDEA</sequence>
<dbReference type="InterPro" id="IPR026022">
    <property type="entry name" value="PhoU_dom"/>
</dbReference>
<accession>A0A3A4P6X4</accession>
<organism evidence="3 4">
    <name type="scientific">Abyssobacteria bacterium (strain SURF_5)</name>
    <dbReference type="NCBI Taxonomy" id="2093360"/>
    <lineage>
        <taxon>Bacteria</taxon>
        <taxon>Pseudomonadati</taxon>
        <taxon>Candidatus Hydrogenedentota</taxon>
        <taxon>Candidatus Abyssobacteria</taxon>
    </lineage>
</organism>
<dbReference type="SUPFAM" id="SSF109755">
    <property type="entry name" value="PhoU-like"/>
    <property type="match status" value="1"/>
</dbReference>
<dbReference type="PANTHER" id="PTHR42930:SF3">
    <property type="entry name" value="PHOSPHATE-SPECIFIC TRANSPORT SYSTEM ACCESSORY PROTEIN PHOU"/>
    <property type="match status" value="1"/>
</dbReference>
<dbReference type="AlphaFoldDB" id="A0A3A4P6X4"/>
<dbReference type="Proteomes" id="UP000265882">
    <property type="component" value="Unassembled WGS sequence"/>
</dbReference>
<dbReference type="PANTHER" id="PTHR42930">
    <property type="entry name" value="PHOSPHATE-SPECIFIC TRANSPORT SYSTEM ACCESSORY PROTEIN PHOU"/>
    <property type="match status" value="1"/>
</dbReference>
<feature type="domain" description="PhoU" evidence="2">
    <location>
        <begin position="23"/>
        <end position="108"/>
    </location>
</feature>
<dbReference type="GO" id="GO:0030643">
    <property type="term" value="P:intracellular phosphate ion homeostasis"/>
    <property type="evidence" value="ECO:0007669"/>
    <property type="project" value="InterPro"/>
</dbReference>
<name>A0A3A4P6X4_ABYX5</name>
<comment type="caution">
    <text evidence="3">The sequence shown here is derived from an EMBL/GenBank/DDBJ whole genome shotgun (WGS) entry which is preliminary data.</text>
</comment>
<proteinExistence type="inferred from homology"/>
<dbReference type="InterPro" id="IPR028366">
    <property type="entry name" value="PhoU"/>
</dbReference>
<evidence type="ECO:0000256" key="1">
    <source>
        <dbReference type="ARBA" id="ARBA00008107"/>
    </source>
</evidence>
<dbReference type="InterPro" id="IPR038078">
    <property type="entry name" value="PhoU-like_sf"/>
</dbReference>
<evidence type="ECO:0000313" key="3">
    <source>
        <dbReference type="EMBL" id="RJP25100.1"/>
    </source>
</evidence>
<dbReference type="Pfam" id="PF01895">
    <property type="entry name" value="PhoU"/>
    <property type="match status" value="2"/>
</dbReference>
<gene>
    <name evidence="3" type="ORF">C4520_03000</name>
</gene>
<reference evidence="3 4" key="1">
    <citation type="journal article" date="2017" name="ISME J.">
        <title>Energy and carbon metabolisms in a deep terrestrial subsurface fluid microbial community.</title>
        <authorList>
            <person name="Momper L."/>
            <person name="Jungbluth S.P."/>
            <person name="Lee M.D."/>
            <person name="Amend J.P."/>
        </authorList>
    </citation>
    <scope>NUCLEOTIDE SEQUENCE [LARGE SCALE GENOMIC DNA]</scope>
    <source>
        <strain evidence="3">SURF_5</strain>
    </source>
</reference>
<dbReference type="Gene3D" id="1.20.58.220">
    <property type="entry name" value="Phosphate transport system protein phou homolog 2, domain 2"/>
    <property type="match status" value="1"/>
</dbReference>
<evidence type="ECO:0000313" key="4">
    <source>
        <dbReference type="Proteomes" id="UP000265882"/>
    </source>
</evidence>
<feature type="domain" description="PhoU" evidence="2">
    <location>
        <begin position="126"/>
        <end position="206"/>
    </location>
</feature>
<comment type="similarity">
    <text evidence="1">Belongs to the PhoU family.</text>
</comment>